<dbReference type="Pfam" id="PF15977">
    <property type="entry name" value="HTH_46"/>
    <property type="match status" value="1"/>
</dbReference>
<dbReference type="EMBL" id="KT225520">
    <property type="protein sequence ID" value="ALD82353.1"/>
    <property type="molecule type" value="Genomic_DNA"/>
</dbReference>
<evidence type="ECO:0000259" key="1">
    <source>
        <dbReference type="Pfam" id="PF00027"/>
    </source>
</evidence>
<dbReference type="Pfam" id="PF00027">
    <property type="entry name" value="cNMP_binding"/>
    <property type="match status" value="1"/>
</dbReference>
<evidence type="ECO:0008006" key="4">
    <source>
        <dbReference type="Google" id="ProtNLM"/>
    </source>
</evidence>
<dbReference type="InterPro" id="IPR041687">
    <property type="entry name" value="HTH_46"/>
</dbReference>
<dbReference type="SUPFAM" id="SSF51206">
    <property type="entry name" value="cAMP-binding domain-like"/>
    <property type="match status" value="1"/>
</dbReference>
<protein>
    <recommendedName>
        <fullName evidence="4">IprA winged helix-turn-helix domain-containing protein</fullName>
    </recommendedName>
</protein>
<accession>A0A0M4KC61</accession>
<dbReference type="InterPro" id="IPR018490">
    <property type="entry name" value="cNMP-bd_dom_sf"/>
</dbReference>
<evidence type="ECO:0000313" key="3">
    <source>
        <dbReference type="EMBL" id="ALD82353.1"/>
    </source>
</evidence>
<keyword evidence="3" id="KW-0614">Plasmid</keyword>
<proteinExistence type="predicted"/>
<sequence length="217" mass="24977">MAAILNRKLIMEMKYNVDALQKLTDTLFMSHPHHVIYAAPKQKLSFKDESCSYVYILTKGMVDIRRNSDGVIIFTTKGKALLGLESIFTGLYFHHLTCVTESQIIAIDRLAALDLFNAKNSWQAVSVILSQAAEYHYRRDSMVSGCTTYDIIRNHLEMIWSYPEEDRVNISVFDFILNRTRISRSSLNKVLKDLTLGGYIYLRRGRLINVVKIPKSY</sequence>
<dbReference type="AlphaFoldDB" id="A0A0M4KC61"/>
<feature type="domain" description="Cyclic nucleotide-binding" evidence="1">
    <location>
        <begin position="40"/>
        <end position="117"/>
    </location>
</feature>
<organism evidence="3">
    <name type="scientific">Raoultella ornithinolytica</name>
    <name type="common">Klebsiella ornithinolytica</name>
    <dbReference type="NCBI Taxonomy" id="54291"/>
    <lineage>
        <taxon>Bacteria</taxon>
        <taxon>Pseudomonadati</taxon>
        <taxon>Pseudomonadota</taxon>
        <taxon>Gammaproteobacteria</taxon>
        <taxon>Enterobacterales</taxon>
        <taxon>Enterobacteriaceae</taxon>
        <taxon>Klebsiella/Raoultella group</taxon>
        <taxon>Raoultella</taxon>
    </lineage>
</organism>
<feature type="domain" description="IprA winged helix-turn-helix" evidence="2">
    <location>
        <begin position="148"/>
        <end position="214"/>
    </location>
</feature>
<name>A0A0M4KC61_RAOOR</name>
<dbReference type="Gene3D" id="2.60.120.10">
    <property type="entry name" value="Jelly Rolls"/>
    <property type="match status" value="1"/>
</dbReference>
<evidence type="ECO:0000259" key="2">
    <source>
        <dbReference type="Pfam" id="PF15977"/>
    </source>
</evidence>
<reference evidence="3" key="1">
    <citation type="submission" date="2015-06" db="EMBL/GenBank/DDBJ databases">
        <title>Carbapenemase-producing Raoultella ornithinolytica.</title>
        <authorList>
            <person name="Sun J."/>
            <person name="Zhang F."/>
        </authorList>
    </citation>
    <scope>NUCLEOTIDE SEQUENCE</scope>
    <source>
        <strain evidence="3">RJ46C</strain>
        <plasmid evidence="3">pRJ46C</plasmid>
    </source>
</reference>
<geneLocation type="plasmid" evidence="3">
    <name>pRJ46C</name>
</geneLocation>
<dbReference type="InterPro" id="IPR014710">
    <property type="entry name" value="RmlC-like_jellyroll"/>
</dbReference>
<dbReference type="InterPro" id="IPR000595">
    <property type="entry name" value="cNMP-bd_dom"/>
</dbReference>